<dbReference type="Proteomes" id="UP000014975">
    <property type="component" value="Unassembled WGS sequence"/>
</dbReference>
<keyword evidence="2" id="KW-1185">Reference proteome</keyword>
<evidence type="ECO:0000313" key="2">
    <source>
        <dbReference type="Proteomes" id="UP000014975"/>
    </source>
</evidence>
<proteinExistence type="predicted"/>
<sequence>MRRILTRRIVDLERAVESRRPVQPTVVIIRHLDGTASVGGQAYASESEARDANPSPSGLHVVVQTACRRRPEPAPGPEAA</sequence>
<accession>S7T1K6</accession>
<dbReference type="RefSeq" id="WP_020888216.1">
    <property type="nucleotide sequence ID" value="NZ_ATHI01000032.1"/>
</dbReference>
<organism evidence="1 2">
    <name type="scientific">Alkalidesulfovibrio alkalitolerans DSM 16529</name>
    <dbReference type="NCBI Taxonomy" id="1121439"/>
    <lineage>
        <taxon>Bacteria</taxon>
        <taxon>Pseudomonadati</taxon>
        <taxon>Thermodesulfobacteriota</taxon>
        <taxon>Desulfovibrionia</taxon>
        <taxon>Desulfovibrionales</taxon>
        <taxon>Desulfovibrionaceae</taxon>
        <taxon>Alkalidesulfovibrio</taxon>
    </lineage>
</organism>
<comment type="caution">
    <text evidence="1">The sequence shown here is derived from an EMBL/GenBank/DDBJ whole genome shotgun (WGS) entry which is preliminary data.</text>
</comment>
<dbReference type="AlphaFoldDB" id="S7T1K6"/>
<reference evidence="1 2" key="1">
    <citation type="journal article" date="2013" name="Genome Announc.">
        <title>Draft genome sequences for three mercury-methylating, sulfate-reducing bacteria.</title>
        <authorList>
            <person name="Brown S.D."/>
            <person name="Hurt R.A.Jr."/>
            <person name="Gilmour C.C."/>
            <person name="Elias D.A."/>
        </authorList>
    </citation>
    <scope>NUCLEOTIDE SEQUENCE [LARGE SCALE GENOMIC DNA]</scope>
    <source>
        <strain evidence="1 2">DSM 16529</strain>
    </source>
</reference>
<dbReference type="STRING" id="1121439.dsat_1520"/>
<name>S7T1K6_9BACT</name>
<gene>
    <name evidence="1" type="ORF">dsat_1520</name>
</gene>
<protein>
    <submittedName>
        <fullName evidence="1">Uncharacterized protein</fullName>
    </submittedName>
</protein>
<evidence type="ECO:0000313" key="1">
    <source>
        <dbReference type="EMBL" id="EPR30380.1"/>
    </source>
</evidence>
<dbReference type="EMBL" id="ATHI01000032">
    <property type="protein sequence ID" value="EPR30380.1"/>
    <property type="molecule type" value="Genomic_DNA"/>
</dbReference>